<reference evidence="1" key="1">
    <citation type="journal article" date="2011" name="PLoS ONE">
        <title>Genome of a low-salinity ammonia-oxidizing archaeon determined by single-cell and metagenomic analysis.</title>
        <authorList>
            <person name="Blainey P.C."/>
            <person name="Mosier A.C."/>
            <person name="Potanina A."/>
            <person name="Francis C.A."/>
            <person name="Quake S.R."/>
        </authorList>
    </citation>
    <scope>NUCLEOTIDE SEQUENCE [LARGE SCALE GENOMIC DNA]</scope>
    <source>
        <strain evidence="1">SFB1</strain>
    </source>
</reference>
<organism evidence="1">
    <name type="scientific">Candidatus Nitrosarchaeum limnium SFB1</name>
    <dbReference type="NCBI Taxonomy" id="886738"/>
    <lineage>
        <taxon>Archaea</taxon>
        <taxon>Nitrososphaerota</taxon>
        <taxon>Nitrososphaeria</taxon>
        <taxon>Nitrosopumilales</taxon>
        <taxon>Nitrosopumilaceae</taxon>
        <taxon>Nitrosarchaeum</taxon>
    </lineage>
</organism>
<proteinExistence type="predicted"/>
<dbReference type="STRING" id="886738.Nlim_1580"/>
<gene>
    <name evidence="1" type="ORF">Nlim_1580</name>
</gene>
<dbReference type="AlphaFoldDB" id="F3KM50"/>
<dbReference type="HOGENOM" id="CLU_810387_0_0_2"/>
<dbReference type="EMBL" id="AEGP01000051">
    <property type="protein sequence ID" value="EGG41569.1"/>
    <property type="molecule type" value="Genomic_DNA"/>
</dbReference>
<comment type="caution">
    <text evidence="1">The sequence shown here is derived from an EMBL/GenBank/DDBJ whole genome shotgun (WGS) entry which is preliminary data.</text>
</comment>
<dbReference type="Proteomes" id="UP000004348">
    <property type="component" value="Chromosome"/>
</dbReference>
<accession>F3KM50</accession>
<name>F3KM50_9ARCH</name>
<protein>
    <submittedName>
        <fullName evidence="1">Uncharacterized protein</fullName>
    </submittedName>
</protein>
<evidence type="ECO:0000313" key="1">
    <source>
        <dbReference type="EMBL" id="EGG41569.1"/>
    </source>
</evidence>
<sequence length="316" mass="36143">MIFGGMTHTVQAQTDPSILLKIAKQAQNQLENQINQDSSDKTKQLFREGTQQMKALEESLANNDVESAKKYFLSTMRIFKEVSQQLTNNKSPQAEMATLKATTEDPSADLLRLQDYSDNIKTIAKKYNTSIDFSDLDDLFVIAKKQIRAKQFDDALQTISQIKQITIDLNNKIREYASQQEQSRAQDYAQKYLEQLDRLIENAKNQGLSENIIQKLESARESLSSTTDPHEIINQIKKIISIKEQFELTKNDRLESRVMQVEKTLLKLSNSDKLTKSDLENAKKTLQTIKRQLAQGDFDSANELLRSLATLLDQFQ</sequence>